<dbReference type="Proteomes" id="UP000288805">
    <property type="component" value="Unassembled WGS sequence"/>
</dbReference>
<reference evidence="1 2" key="1">
    <citation type="journal article" date="2018" name="PLoS Genet.">
        <title>Population sequencing reveals clonal diversity and ancestral inbreeding in the grapevine cultivar Chardonnay.</title>
        <authorList>
            <person name="Roach M.J."/>
            <person name="Johnson D.L."/>
            <person name="Bohlmann J."/>
            <person name="van Vuuren H.J."/>
            <person name="Jones S.J."/>
            <person name="Pretorius I.S."/>
            <person name="Schmidt S.A."/>
            <person name="Borneman A.R."/>
        </authorList>
    </citation>
    <scope>NUCLEOTIDE SEQUENCE [LARGE SCALE GENOMIC DNA]</scope>
    <source>
        <strain evidence="2">cv. Chardonnay</strain>
        <tissue evidence="1">Leaf</tissue>
    </source>
</reference>
<dbReference type="EMBL" id="QGNW01001103">
    <property type="protein sequence ID" value="RVW55978.1"/>
    <property type="molecule type" value="Genomic_DNA"/>
</dbReference>
<name>A0A438F7I9_VITVI</name>
<sequence>MSEDSRGGKSWFAMEFKSFELQVEVIGGKLKECIWERCRGTTSWIRFGEVSLSRLQDSVEACCRDNGNRRFLDSRSSTAPLGEKGLLSKTYAKMAKPRPERIGDSVWLELEEKELLGRKDQLDRCSVGWWGADSVHVPDLNLLKGFWLEGKEDSRRMFCILQDGIRRWGVSDKALALRRLR</sequence>
<organism evidence="1 2">
    <name type="scientific">Vitis vinifera</name>
    <name type="common">Grape</name>
    <dbReference type="NCBI Taxonomy" id="29760"/>
    <lineage>
        <taxon>Eukaryota</taxon>
        <taxon>Viridiplantae</taxon>
        <taxon>Streptophyta</taxon>
        <taxon>Embryophyta</taxon>
        <taxon>Tracheophyta</taxon>
        <taxon>Spermatophyta</taxon>
        <taxon>Magnoliopsida</taxon>
        <taxon>eudicotyledons</taxon>
        <taxon>Gunneridae</taxon>
        <taxon>Pentapetalae</taxon>
        <taxon>rosids</taxon>
        <taxon>Vitales</taxon>
        <taxon>Vitaceae</taxon>
        <taxon>Viteae</taxon>
        <taxon>Vitis</taxon>
    </lineage>
</organism>
<dbReference type="AlphaFoldDB" id="A0A438F7I9"/>
<evidence type="ECO:0000313" key="2">
    <source>
        <dbReference type="Proteomes" id="UP000288805"/>
    </source>
</evidence>
<evidence type="ECO:0000313" key="1">
    <source>
        <dbReference type="EMBL" id="RVW55978.1"/>
    </source>
</evidence>
<proteinExistence type="predicted"/>
<gene>
    <name evidence="1" type="ORF">CK203_078806</name>
</gene>
<evidence type="ECO:0008006" key="3">
    <source>
        <dbReference type="Google" id="ProtNLM"/>
    </source>
</evidence>
<accession>A0A438F7I9</accession>
<comment type="caution">
    <text evidence="1">The sequence shown here is derived from an EMBL/GenBank/DDBJ whole genome shotgun (WGS) entry which is preliminary data.</text>
</comment>
<protein>
    <recommendedName>
        <fullName evidence="3">DUF4283 domain-containing protein</fullName>
    </recommendedName>
</protein>